<reference evidence="4 5" key="1">
    <citation type="submission" date="2019-04" db="EMBL/GenBank/DDBJ databases">
        <title>Isachenkonia alkalipeptolytica gen. nov. sp. nov. a new anaerobic, alkiliphilic organothrophic bacterium capable to reduce synthesized ferrihydrite isolated from a soda lake.</title>
        <authorList>
            <person name="Toshchakov S.V."/>
            <person name="Zavarzina D.G."/>
            <person name="Zhilina T.N."/>
            <person name="Kostrikina N.A."/>
            <person name="Kublanov I.V."/>
        </authorList>
    </citation>
    <scope>NUCLEOTIDE SEQUENCE [LARGE SCALE GENOMIC DNA]</scope>
    <source>
        <strain evidence="4 5">Z-1701</strain>
    </source>
</reference>
<dbReference type="SMART" id="SM00450">
    <property type="entry name" value="RHOD"/>
    <property type="match status" value="2"/>
</dbReference>
<dbReference type="PROSITE" id="PS00380">
    <property type="entry name" value="RHODANESE_1"/>
    <property type="match status" value="1"/>
</dbReference>
<feature type="domain" description="Rhodanese" evidence="3">
    <location>
        <begin position="239"/>
        <end position="326"/>
    </location>
</feature>
<dbReference type="InterPro" id="IPR050229">
    <property type="entry name" value="GlpE_sulfurtransferase"/>
</dbReference>
<name>A0AA43XQ36_9CLOT</name>
<dbReference type="CDD" id="cd00158">
    <property type="entry name" value="RHOD"/>
    <property type="match status" value="2"/>
</dbReference>
<dbReference type="SUPFAM" id="SSF52821">
    <property type="entry name" value="Rhodanese/Cell cycle control phosphatase"/>
    <property type="match status" value="2"/>
</dbReference>
<dbReference type="Proteomes" id="UP000449710">
    <property type="component" value="Unassembled WGS sequence"/>
</dbReference>
<dbReference type="InterPro" id="IPR001763">
    <property type="entry name" value="Rhodanese-like_dom"/>
</dbReference>
<accession>A0AA43XQ36</accession>
<dbReference type="RefSeq" id="WP_160723489.1">
    <property type="nucleotide sequence ID" value="NZ_SUMG01000037.1"/>
</dbReference>
<protein>
    <submittedName>
        <fullName evidence="4">Rhodanese-like domain-containing protein</fullName>
    </submittedName>
</protein>
<evidence type="ECO:0000313" key="4">
    <source>
        <dbReference type="EMBL" id="NBG89630.1"/>
    </source>
</evidence>
<dbReference type="InterPro" id="IPR036873">
    <property type="entry name" value="Rhodanese-like_dom_sf"/>
</dbReference>
<dbReference type="PANTHER" id="PTHR43031:SF16">
    <property type="entry name" value="OXIDOREDUCTASE"/>
    <property type="match status" value="1"/>
</dbReference>
<keyword evidence="5" id="KW-1185">Reference proteome</keyword>
<feature type="signal peptide" evidence="2">
    <location>
        <begin position="1"/>
        <end position="23"/>
    </location>
</feature>
<dbReference type="Pfam" id="PF00581">
    <property type="entry name" value="Rhodanese"/>
    <property type="match status" value="2"/>
</dbReference>
<comment type="caution">
    <text evidence="4">The sequence shown here is derived from an EMBL/GenBank/DDBJ whole genome shotgun (WGS) entry which is preliminary data.</text>
</comment>
<dbReference type="PROSITE" id="PS51257">
    <property type="entry name" value="PROKAR_LIPOPROTEIN"/>
    <property type="match status" value="1"/>
</dbReference>
<gene>
    <name evidence="4" type="ORF">ISALK_14185</name>
</gene>
<dbReference type="PANTHER" id="PTHR43031">
    <property type="entry name" value="FAD-DEPENDENT OXIDOREDUCTASE"/>
    <property type="match status" value="1"/>
</dbReference>
<dbReference type="AlphaFoldDB" id="A0AA43XQ36"/>
<dbReference type="EMBL" id="SUMG01000037">
    <property type="protein sequence ID" value="NBG89630.1"/>
    <property type="molecule type" value="Genomic_DNA"/>
</dbReference>
<feature type="region of interest" description="Disordered" evidence="1">
    <location>
        <begin position="38"/>
        <end position="68"/>
    </location>
</feature>
<keyword evidence="2" id="KW-0732">Signal</keyword>
<evidence type="ECO:0000313" key="5">
    <source>
        <dbReference type="Proteomes" id="UP000449710"/>
    </source>
</evidence>
<dbReference type="InterPro" id="IPR001307">
    <property type="entry name" value="Thiosulphate_STrfase_CS"/>
</dbReference>
<feature type="domain" description="Rhodanese" evidence="3">
    <location>
        <begin position="104"/>
        <end position="190"/>
    </location>
</feature>
<evidence type="ECO:0000256" key="1">
    <source>
        <dbReference type="SAM" id="MobiDB-lite"/>
    </source>
</evidence>
<dbReference type="Gene3D" id="3.40.250.10">
    <property type="entry name" value="Rhodanese-like domain"/>
    <property type="match status" value="2"/>
</dbReference>
<organism evidence="4 5">
    <name type="scientific">Isachenkonia alkalipeptolytica</name>
    <dbReference type="NCBI Taxonomy" id="2565777"/>
    <lineage>
        <taxon>Bacteria</taxon>
        <taxon>Bacillati</taxon>
        <taxon>Bacillota</taxon>
        <taxon>Clostridia</taxon>
        <taxon>Eubacteriales</taxon>
        <taxon>Clostridiaceae</taxon>
        <taxon>Isachenkonia</taxon>
    </lineage>
</organism>
<dbReference type="PROSITE" id="PS50206">
    <property type="entry name" value="RHODANESE_3"/>
    <property type="match status" value="2"/>
</dbReference>
<evidence type="ECO:0000259" key="3">
    <source>
        <dbReference type="PROSITE" id="PS50206"/>
    </source>
</evidence>
<proteinExistence type="predicted"/>
<evidence type="ECO:0000256" key="2">
    <source>
        <dbReference type="SAM" id="SignalP"/>
    </source>
</evidence>
<sequence>MNFKANKLVMLLMVLLLSLALMVGCGDDNGIDEGEEVQAENGEAVEEGDDEEEATEEDEEEAAEEESLDAAEVVWNATKPVMEGVADGNNILGFEEGLEQLEENPDDYFVIDMRRGEDYEEGHLPGAVHVSYDQLAQAMDSVPQDKEILIYCYTGQTSGQAVAAYQAMGFDALSLGGGMNFGWAPLELSEDTLETEANELPEATADWTAEEEVLQVEFHKHFNQGTNYIVQPEELEEAMGDDIMILDIRNQDAFDEGHIEGAEFMPWADMAANFDEIPTDKPVYVTCFSGQTAGQAIFNLRVNGIEAYSLYRGMAGWNGEDMPVVSN</sequence>
<feature type="chain" id="PRO_5041265254" evidence="2">
    <location>
        <begin position="24"/>
        <end position="327"/>
    </location>
</feature>
<dbReference type="GO" id="GO:0004792">
    <property type="term" value="F:thiosulfate-cyanide sulfurtransferase activity"/>
    <property type="evidence" value="ECO:0007669"/>
    <property type="project" value="InterPro"/>
</dbReference>